<evidence type="ECO:0000256" key="6">
    <source>
        <dbReference type="ARBA" id="ARBA00038046"/>
    </source>
</evidence>
<evidence type="ECO:0000256" key="4">
    <source>
        <dbReference type="ARBA" id="ARBA00023136"/>
    </source>
</evidence>
<feature type="transmembrane region" description="Helical" evidence="8">
    <location>
        <begin position="605"/>
        <end position="627"/>
    </location>
</feature>
<dbReference type="EMBL" id="JBBJCI010000360">
    <property type="protein sequence ID" value="KAK7233435.1"/>
    <property type="molecule type" value="Genomic_DNA"/>
</dbReference>
<comment type="similarity">
    <text evidence="6">Belongs to the dispatched family.</text>
</comment>
<keyword evidence="11" id="KW-1185">Reference proteome</keyword>
<accession>A0ABR1FMC4</accession>
<dbReference type="PROSITE" id="PS50156">
    <property type="entry name" value="SSD"/>
    <property type="match status" value="1"/>
</dbReference>
<feature type="transmembrane region" description="Helical" evidence="8">
    <location>
        <begin position="889"/>
        <end position="913"/>
    </location>
</feature>
<evidence type="ECO:0000259" key="9">
    <source>
        <dbReference type="PROSITE" id="PS50156"/>
    </source>
</evidence>
<evidence type="ECO:0000256" key="2">
    <source>
        <dbReference type="ARBA" id="ARBA00022692"/>
    </source>
</evidence>
<feature type="transmembrane region" description="Helical" evidence="8">
    <location>
        <begin position="388"/>
        <end position="416"/>
    </location>
</feature>
<evidence type="ECO:0000313" key="11">
    <source>
        <dbReference type="Proteomes" id="UP001363151"/>
    </source>
</evidence>
<evidence type="ECO:0000256" key="8">
    <source>
        <dbReference type="SAM" id="Phobius"/>
    </source>
</evidence>
<dbReference type="Gene3D" id="1.20.1640.10">
    <property type="entry name" value="Multidrug efflux transporter AcrB transmembrane domain"/>
    <property type="match status" value="2"/>
</dbReference>
<feature type="transmembrane region" description="Helical" evidence="8">
    <location>
        <begin position="486"/>
        <end position="510"/>
    </location>
</feature>
<dbReference type="SUPFAM" id="SSF82866">
    <property type="entry name" value="Multidrug efflux transporter AcrB transmembrane domain"/>
    <property type="match status" value="2"/>
</dbReference>
<evidence type="ECO:0000256" key="1">
    <source>
        <dbReference type="ARBA" id="ARBA00004141"/>
    </source>
</evidence>
<dbReference type="PANTHER" id="PTHR45951">
    <property type="entry name" value="PROTEIN DISPATCHED-RELATED"/>
    <property type="match status" value="1"/>
</dbReference>
<name>A0ABR1FMC4_AURAN</name>
<comment type="subcellular location">
    <subcellularLocation>
        <location evidence="1">Membrane</location>
        <topology evidence="1">Multi-pass membrane protein</topology>
    </subcellularLocation>
</comment>
<proteinExistence type="inferred from homology"/>
<sequence>MGGHHERPRPGRFSRMVVAYPVAVMMASGGIAIVLAMLAFTAGESELGGSFTDTEDPIVRKLYGFLAMRHDYWTDTGREEDERRRLGEAAPRRRPRSKVETAALAGLPAALRLPKVFGRRPARRARRRLDEEDEDWWMRPQRQAEESCSVILRAKGASTVLGGKGLETLRKLIRQVQRTDGFADYCLSDDGGATCVEPTSLFRGVYDDSAAPSNDCALATYCAPYWPDAVPACAADAATSRTSDYDPGDALYAMCNSTDVMRVKNGFRYSVKMSANASGAEADCRGGLAAQRAYTVGGGWDCDSNKVSYAAFTFSTGFPLSWSGDAGSDEDWEEMEDWAVASLMPKLHKLKKDLEEVEGDEEPDFELLFNGIDPIQYYLNEDLRMLNLAMAIVLIILILQTGSIFIALCGLFEIAISFPCGLFVWTVLMGEEYITYLMYNGAFIILGIGADDIFVLMDAWKQSALHPDPEVRGDLLLRFTWAYERAASAMLATSFTTWAAFTACAFSAIWDIRCFGVVSGVMVLADYVLVITFLPAAIIVREKYFCGCCRWSCCFPKQAAAVTPADAPPAPEKGAAYVVPDGARLVEKVYGGVFADAIIKFHKPLIAIFVAIFVAATAIWTTTLVPATDALDFFDKQHVYTQHTKALREKFLTDRADEKPGNFLVAGVDEADPWEMDDGSHPACVEEGSDCVGSANYKGIDLCGNQQEFIDASQAYFEVIQAKGGAPHYETEHYNFMSDFKNYVEYEGSSFPYEPSDCDAFAAKLLEFRDSWDWPYGNMHDDAHGLRGDMTGFVLEGSVVKAAYAGFNTTLSRSDSFEELWDFYDAGESALKAARSSSGDLFAGRKPYQTTEFNAWMVASGVFLRAAAENISISLALAFVVMLIATGNWIVTAVAFVSLLCVVSVTLALMALAGWEVNVIESIDISIAGGMAVDYVLHMAHAYNHQPPSWTREDRVKSAMGEMGVSVLSGMLTTFGACCALFACQLLWFRRFGIFITMLIMSSFFVSTFAMMPALVLCGPTGGKGDLRALLGLPAKEDAAPVHAEPAAKKELDAPPPPPPAENEAVRVVAGEEEAAQPAV</sequence>
<feature type="compositionally biased region" description="Basic and acidic residues" evidence="7">
    <location>
        <begin position="1041"/>
        <end position="1053"/>
    </location>
</feature>
<gene>
    <name evidence="10" type="ORF">SO694_00105067</name>
</gene>
<dbReference type="PANTHER" id="PTHR45951:SF7">
    <property type="entry name" value="SSD DOMAIN-CONTAINING PROTEIN"/>
    <property type="match status" value="1"/>
</dbReference>
<feature type="transmembrane region" description="Helical" evidence="8">
    <location>
        <begin position="965"/>
        <end position="988"/>
    </location>
</feature>
<feature type="transmembrane region" description="Helical" evidence="8">
    <location>
        <begin position="994"/>
        <end position="1018"/>
    </location>
</feature>
<dbReference type="InterPro" id="IPR000731">
    <property type="entry name" value="SSD"/>
</dbReference>
<dbReference type="Pfam" id="PF12349">
    <property type="entry name" value="Sterol-sensing"/>
    <property type="match status" value="1"/>
</dbReference>
<feature type="transmembrane region" description="Helical" evidence="8">
    <location>
        <begin position="436"/>
        <end position="457"/>
    </location>
</feature>
<dbReference type="InterPro" id="IPR053958">
    <property type="entry name" value="HMGCR/SNAP/NPC1-like_SSD"/>
</dbReference>
<evidence type="ECO:0000313" key="10">
    <source>
        <dbReference type="EMBL" id="KAK7233435.1"/>
    </source>
</evidence>
<keyword evidence="5" id="KW-0325">Glycoprotein</keyword>
<dbReference type="InterPro" id="IPR003392">
    <property type="entry name" value="PTHD_SSD"/>
</dbReference>
<feature type="compositionally biased region" description="Basic and acidic residues" evidence="7">
    <location>
        <begin position="77"/>
        <end position="91"/>
    </location>
</feature>
<protein>
    <recommendedName>
        <fullName evidence="9">SSD domain-containing protein</fullName>
    </recommendedName>
</protein>
<feature type="region of interest" description="Disordered" evidence="7">
    <location>
        <begin position="77"/>
        <end position="97"/>
    </location>
</feature>
<feature type="region of interest" description="Disordered" evidence="7">
    <location>
        <begin position="1041"/>
        <end position="1064"/>
    </location>
</feature>
<evidence type="ECO:0000256" key="5">
    <source>
        <dbReference type="ARBA" id="ARBA00023180"/>
    </source>
</evidence>
<keyword evidence="2 8" id="KW-0812">Transmembrane</keyword>
<keyword evidence="3 8" id="KW-1133">Transmembrane helix</keyword>
<evidence type="ECO:0000256" key="7">
    <source>
        <dbReference type="SAM" id="MobiDB-lite"/>
    </source>
</evidence>
<feature type="domain" description="SSD" evidence="9">
    <location>
        <begin position="406"/>
        <end position="540"/>
    </location>
</feature>
<reference evidence="10 11" key="1">
    <citation type="submission" date="2024-03" db="EMBL/GenBank/DDBJ databases">
        <title>Aureococcus anophagefferens CCMP1851 and Kratosvirus quantuckense: Draft genome of a second virus-susceptible host strain in the model system.</title>
        <authorList>
            <person name="Chase E."/>
            <person name="Truchon A.R."/>
            <person name="Schepens W."/>
            <person name="Wilhelm S.W."/>
        </authorList>
    </citation>
    <scope>NUCLEOTIDE SEQUENCE [LARGE SCALE GENOMIC DNA]</scope>
    <source>
        <strain evidence="10 11">CCMP1851</strain>
    </source>
</reference>
<dbReference type="Pfam" id="PF02460">
    <property type="entry name" value="Patched"/>
    <property type="match status" value="1"/>
</dbReference>
<organism evidence="10 11">
    <name type="scientific">Aureococcus anophagefferens</name>
    <name type="common">Harmful bloom alga</name>
    <dbReference type="NCBI Taxonomy" id="44056"/>
    <lineage>
        <taxon>Eukaryota</taxon>
        <taxon>Sar</taxon>
        <taxon>Stramenopiles</taxon>
        <taxon>Ochrophyta</taxon>
        <taxon>Pelagophyceae</taxon>
        <taxon>Pelagomonadales</taxon>
        <taxon>Pelagomonadaceae</taxon>
        <taxon>Aureococcus</taxon>
    </lineage>
</organism>
<comment type="caution">
    <text evidence="10">The sequence shown here is derived from an EMBL/GenBank/DDBJ whole genome shotgun (WGS) entry which is preliminary data.</text>
</comment>
<feature type="transmembrane region" description="Helical" evidence="8">
    <location>
        <begin position="516"/>
        <end position="540"/>
    </location>
</feature>
<evidence type="ECO:0000256" key="3">
    <source>
        <dbReference type="ARBA" id="ARBA00022989"/>
    </source>
</evidence>
<keyword evidence="4 8" id="KW-0472">Membrane</keyword>
<dbReference type="InterPro" id="IPR052081">
    <property type="entry name" value="Dispatched_Hh_regulator"/>
</dbReference>
<feature type="transmembrane region" description="Helical" evidence="8">
    <location>
        <begin position="855"/>
        <end position="882"/>
    </location>
</feature>
<dbReference type="Proteomes" id="UP001363151">
    <property type="component" value="Unassembled WGS sequence"/>
</dbReference>
<feature type="transmembrane region" description="Helical" evidence="8">
    <location>
        <begin position="17"/>
        <end position="40"/>
    </location>
</feature>